<dbReference type="PANTHER" id="PTHR35602">
    <property type="entry name" value="ESTERASE YQIA-RELATED"/>
    <property type="match status" value="1"/>
</dbReference>
<dbReference type="AlphaFoldDB" id="A0A0H3K5G2"/>
<dbReference type="SMR" id="A0A0H3K5G2"/>
<accession>A0A0H3K5G2</accession>
<evidence type="ECO:0008006" key="3">
    <source>
        <dbReference type="Google" id="ProtNLM"/>
    </source>
</evidence>
<dbReference type="GeneID" id="72430210"/>
<protein>
    <recommendedName>
        <fullName evidence="3">Esterase</fullName>
    </recommendedName>
</protein>
<dbReference type="KEGG" id="syc:syc0205_d"/>
<dbReference type="SUPFAM" id="SSF53474">
    <property type="entry name" value="alpha/beta-Hydrolases"/>
    <property type="match status" value="1"/>
</dbReference>
<gene>
    <name evidence="1" type="ordered locus">syc0205_d</name>
</gene>
<dbReference type="RefSeq" id="WP_011242519.1">
    <property type="nucleotide sequence ID" value="NC_006576.1"/>
</dbReference>
<organism evidence="1 2">
    <name type="scientific">Synechococcus sp. (strain ATCC 27144 / PCC 6301 / SAUG 1402/1)</name>
    <name type="common">Anacystis nidulans</name>
    <dbReference type="NCBI Taxonomy" id="269084"/>
    <lineage>
        <taxon>Bacteria</taxon>
        <taxon>Bacillati</taxon>
        <taxon>Cyanobacteriota</taxon>
        <taxon>Cyanophyceae</taxon>
        <taxon>Synechococcales</taxon>
        <taxon>Synechococcaceae</taxon>
        <taxon>Synechococcus</taxon>
    </lineage>
</organism>
<proteinExistence type="predicted"/>
<reference evidence="1 2" key="1">
    <citation type="journal article" date="2007" name="Photosyn. Res.">
        <title>Complete nucleotide sequence of the freshwater unicellular cyanobacterium Synechococcus elongatus PCC 6301 chromosome: gene content and organization.</title>
        <authorList>
            <person name="Sugita C."/>
            <person name="Ogata K."/>
            <person name="Shikata M."/>
            <person name="Jikuya H."/>
            <person name="Takano J."/>
            <person name="Furumichi M."/>
            <person name="Kanehisa M."/>
            <person name="Omata T."/>
            <person name="Sugiura M."/>
            <person name="Sugita M."/>
        </authorList>
    </citation>
    <scope>NUCLEOTIDE SEQUENCE [LARGE SCALE GENOMIC DNA]</scope>
    <source>
        <strain evidence="2">ATCC 27144 / PCC 6301 / SAUG 1402/1</strain>
    </source>
</reference>
<evidence type="ECO:0000313" key="2">
    <source>
        <dbReference type="Proteomes" id="UP000001175"/>
    </source>
</evidence>
<evidence type="ECO:0000313" key="1">
    <source>
        <dbReference type="EMBL" id="BAD78395.1"/>
    </source>
</evidence>
<dbReference type="Proteomes" id="UP000001175">
    <property type="component" value="Chromosome"/>
</dbReference>
<dbReference type="PANTHER" id="PTHR35602:SF3">
    <property type="entry name" value="ESTERASE YQIA"/>
    <property type="match status" value="1"/>
</dbReference>
<dbReference type="InterPro" id="IPR029058">
    <property type="entry name" value="AB_hydrolase_fold"/>
</dbReference>
<dbReference type="Gene3D" id="3.40.50.1820">
    <property type="entry name" value="alpha/beta hydrolase"/>
    <property type="match status" value="1"/>
</dbReference>
<dbReference type="eggNOG" id="COG1073">
    <property type="taxonomic scope" value="Bacteria"/>
</dbReference>
<dbReference type="InterPro" id="IPR008886">
    <property type="entry name" value="UPF0227/Esterase_YqiA"/>
</dbReference>
<name>A0A0H3K5G2_SYNP6</name>
<dbReference type="Pfam" id="PF05728">
    <property type="entry name" value="UPF0227"/>
    <property type="match status" value="1"/>
</dbReference>
<dbReference type="EMBL" id="AP008231">
    <property type="protein sequence ID" value="BAD78395.1"/>
    <property type="molecule type" value="Genomic_DNA"/>
</dbReference>
<sequence>MTRYFYLHGFASGPESAKAKYLRGCFQRLGLELICPDFNEPDFSSLTFSRQVAQVEAQLTDEPTIVIGSSLGGLTAAWLGQRNPQIQKLVLLAPAFEFLAQWLPRMDDSALAQWQQAGFRPVYHWRDRDFRPLHWQFVEDLHRWQDQDLKRSLPTLILHGTADEVIDFAASERFAVQRPWVTLQALTSDHALGNVSSQIWRACRQFAELSVCDRGALSQKSIPGNRLS</sequence>